<evidence type="ECO:0000256" key="4">
    <source>
        <dbReference type="ARBA" id="ARBA00022989"/>
    </source>
</evidence>
<feature type="transmembrane region" description="Helical" evidence="6">
    <location>
        <begin position="330"/>
        <end position="347"/>
    </location>
</feature>
<feature type="transmembrane region" description="Helical" evidence="6">
    <location>
        <begin position="418"/>
        <end position="442"/>
    </location>
</feature>
<feature type="domain" description="Major facilitator superfamily (MFS) profile" evidence="7">
    <location>
        <begin position="35"/>
        <end position="444"/>
    </location>
</feature>
<feature type="transmembrane region" description="Helical" evidence="6">
    <location>
        <begin position="353"/>
        <end position="377"/>
    </location>
</feature>
<evidence type="ECO:0000259" key="7">
    <source>
        <dbReference type="PROSITE" id="PS50850"/>
    </source>
</evidence>
<comment type="caution">
    <text evidence="8">The sequence shown here is derived from an EMBL/GenBank/DDBJ whole genome shotgun (WGS) entry which is preliminary data.</text>
</comment>
<accession>A0A9P4IBX2</accession>
<feature type="transmembrane region" description="Helical" evidence="6">
    <location>
        <begin position="131"/>
        <end position="151"/>
    </location>
</feature>
<dbReference type="EMBL" id="ML978129">
    <property type="protein sequence ID" value="KAF2096548.1"/>
    <property type="molecule type" value="Genomic_DNA"/>
</dbReference>
<dbReference type="FunFam" id="1.20.1250.20:FF:000013">
    <property type="entry name" value="MFS general substrate transporter"/>
    <property type="match status" value="1"/>
</dbReference>
<dbReference type="FunFam" id="1.20.1250.20:FF:000188">
    <property type="entry name" value="MFS general substrate transporter"/>
    <property type="match status" value="1"/>
</dbReference>
<proteinExistence type="predicted"/>
<keyword evidence="2" id="KW-0813">Transport</keyword>
<dbReference type="PANTHER" id="PTHR43791">
    <property type="entry name" value="PERMEASE-RELATED"/>
    <property type="match status" value="1"/>
</dbReference>
<dbReference type="PANTHER" id="PTHR43791:SF50">
    <property type="entry name" value="TRANSPORTER, PUTATIVE (AFU_ORTHOLOGUE AFUA_2G00840)-RELATED"/>
    <property type="match status" value="1"/>
</dbReference>
<feature type="transmembrane region" description="Helical" evidence="6">
    <location>
        <begin position="31"/>
        <end position="48"/>
    </location>
</feature>
<dbReference type="Pfam" id="PF07690">
    <property type="entry name" value="MFS_1"/>
    <property type="match status" value="1"/>
</dbReference>
<dbReference type="InterPro" id="IPR036259">
    <property type="entry name" value="MFS_trans_sf"/>
</dbReference>
<feature type="transmembrane region" description="Helical" evidence="6">
    <location>
        <begin position="191"/>
        <end position="214"/>
    </location>
</feature>
<keyword evidence="3 6" id="KW-0812">Transmembrane</keyword>
<dbReference type="SUPFAM" id="SSF103473">
    <property type="entry name" value="MFS general substrate transporter"/>
    <property type="match status" value="1"/>
</dbReference>
<dbReference type="InterPro" id="IPR011701">
    <property type="entry name" value="MFS"/>
</dbReference>
<feature type="transmembrane region" description="Helical" evidence="6">
    <location>
        <begin position="68"/>
        <end position="85"/>
    </location>
</feature>
<dbReference type="PROSITE" id="PS50850">
    <property type="entry name" value="MFS"/>
    <property type="match status" value="1"/>
</dbReference>
<dbReference type="GO" id="GO:0022857">
    <property type="term" value="F:transmembrane transporter activity"/>
    <property type="evidence" value="ECO:0007669"/>
    <property type="project" value="InterPro"/>
</dbReference>
<feature type="transmembrane region" description="Helical" evidence="6">
    <location>
        <begin position="300"/>
        <end position="318"/>
    </location>
</feature>
<dbReference type="AlphaFoldDB" id="A0A9P4IBX2"/>
<dbReference type="Proteomes" id="UP000799772">
    <property type="component" value="Unassembled WGS sequence"/>
</dbReference>
<gene>
    <name evidence="8" type="ORF">NA57DRAFT_42886</name>
</gene>
<keyword evidence="5 6" id="KW-0472">Membrane</keyword>
<feature type="transmembrane region" description="Helical" evidence="6">
    <location>
        <begin position="262"/>
        <end position="280"/>
    </location>
</feature>
<sequence length="485" mass="53689">MGAELGETTTDKEGSIYIVDKQMERRLLRKFDFYILPLVALMYLFNSIDKSNLGNAKTDNLEKDLHFHGNQYNILLSIFYVPFVLSGPPMNMLTKRFGASIILPSAMFIFGAMAMISAACKNFGGIVTTRWFLGMAESGFYPVIIFYLTTFYKRRELAGRLSLYYAASSIAGAFTGLIAFGVFQIDGHIYGWQYLFLIEGSLTICGAILGIIFLPQSAAKAYFLTEEEKKLAYHRIAEDSSVTVDAKFNIRFALRIFIEDRLWPLYMAIGFCVGVPLYSVSNFLPQIVARLGFSTVKTNLYTVAPNIVGSVFLIGVAFSSDFFGDRSLHLAFCMTLTFIGFTVLAAIDVAQHIAVGYFCCFLLGCGAYISSPLLSTWYNNNTPDENQRAILTPVLVASANAMGLVSSNIFRPQDAPNYVLASIVSAAFAGVGAILALSVGLYMKYDNMKRNREQGVVLRAGDVPTKDLRAPIHKDPNWRWMGGVP</sequence>
<reference evidence="8" key="1">
    <citation type="journal article" date="2020" name="Stud. Mycol.">
        <title>101 Dothideomycetes genomes: a test case for predicting lifestyles and emergence of pathogens.</title>
        <authorList>
            <person name="Haridas S."/>
            <person name="Albert R."/>
            <person name="Binder M."/>
            <person name="Bloem J."/>
            <person name="Labutti K."/>
            <person name="Salamov A."/>
            <person name="Andreopoulos B."/>
            <person name="Baker S."/>
            <person name="Barry K."/>
            <person name="Bills G."/>
            <person name="Bluhm B."/>
            <person name="Cannon C."/>
            <person name="Castanera R."/>
            <person name="Culley D."/>
            <person name="Daum C."/>
            <person name="Ezra D."/>
            <person name="Gonzalez J."/>
            <person name="Henrissat B."/>
            <person name="Kuo A."/>
            <person name="Liang C."/>
            <person name="Lipzen A."/>
            <person name="Lutzoni F."/>
            <person name="Magnuson J."/>
            <person name="Mondo S."/>
            <person name="Nolan M."/>
            <person name="Ohm R."/>
            <person name="Pangilinan J."/>
            <person name="Park H.-J."/>
            <person name="Ramirez L."/>
            <person name="Alfaro M."/>
            <person name="Sun H."/>
            <person name="Tritt A."/>
            <person name="Yoshinaga Y."/>
            <person name="Zwiers L.-H."/>
            <person name="Turgeon B."/>
            <person name="Goodwin S."/>
            <person name="Spatafora J."/>
            <person name="Crous P."/>
            <person name="Grigoriev I."/>
        </authorList>
    </citation>
    <scope>NUCLEOTIDE SEQUENCE</scope>
    <source>
        <strain evidence="8">CBS 133067</strain>
    </source>
</reference>
<feature type="transmembrane region" description="Helical" evidence="6">
    <location>
        <begin position="163"/>
        <end position="185"/>
    </location>
</feature>
<keyword evidence="4 6" id="KW-1133">Transmembrane helix</keyword>
<evidence type="ECO:0000256" key="1">
    <source>
        <dbReference type="ARBA" id="ARBA00004141"/>
    </source>
</evidence>
<evidence type="ECO:0000256" key="6">
    <source>
        <dbReference type="SAM" id="Phobius"/>
    </source>
</evidence>
<organism evidence="8 9">
    <name type="scientific">Rhizodiscina lignyota</name>
    <dbReference type="NCBI Taxonomy" id="1504668"/>
    <lineage>
        <taxon>Eukaryota</taxon>
        <taxon>Fungi</taxon>
        <taxon>Dikarya</taxon>
        <taxon>Ascomycota</taxon>
        <taxon>Pezizomycotina</taxon>
        <taxon>Dothideomycetes</taxon>
        <taxon>Pleosporomycetidae</taxon>
        <taxon>Aulographales</taxon>
        <taxon>Rhizodiscinaceae</taxon>
        <taxon>Rhizodiscina</taxon>
    </lineage>
</organism>
<feature type="transmembrane region" description="Helical" evidence="6">
    <location>
        <begin position="97"/>
        <end position="119"/>
    </location>
</feature>
<dbReference type="Gene3D" id="1.20.1250.20">
    <property type="entry name" value="MFS general substrate transporter like domains"/>
    <property type="match status" value="2"/>
</dbReference>
<name>A0A9P4IBX2_9PEZI</name>
<keyword evidence="9" id="KW-1185">Reference proteome</keyword>
<evidence type="ECO:0000256" key="5">
    <source>
        <dbReference type="ARBA" id="ARBA00023136"/>
    </source>
</evidence>
<evidence type="ECO:0000256" key="2">
    <source>
        <dbReference type="ARBA" id="ARBA00022448"/>
    </source>
</evidence>
<evidence type="ECO:0000313" key="8">
    <source>
        <dbReference type="EMBL" id="KAF2096548.1"/>
    </source>
</evidence>
<dbReference type="GO" id="GO:0016020">
    <property type="term" value="C:membrane"/>
    <property type="evidence" value="ECO:0007669"/>
    <property type="project" value="UniProtKB-SubCell"/>
</dbReference>
<evidence type="ECO:0000313" key="9">
    <source>
        <dbReference type="Proteomes" id="UP000799772"/>
    </source>
</evidence>
<protein>
    <submittedName>
        <fullName evidence="8">MFS general substrate transporter</fullName>
    </submittedName>
</protein>
<dbReference type="OrthoDB" id="2985014at2759"/>
<evidence type="ECO:0000256" key="3">
    <source>
        <dbReference type="ARBA" id="ARBA00022692"/>
    </source>
</evidence>
<dbReference type="InterPro" id="IPR020846">
    <property type="entry name" value="MFS_dom"/>
</dbReference>
<feature type="transmembrane region" description="Helical" evidence="6">
    <location>
        <begin position="389"/>
        <end position="406"/>
    </location>
</feature>
<comment type="subcellular location">
    <subcellularLocation>
        <location evidence="1">Membrane</location>
        <topology evidence="1">Multi-pass membrane protein</topology>
    </subcellularLocation>
</comment>